<dbReference type="EMBL" id="JBANQN010000011">
    <property type="protein sequence ID" value="KAK6776652.1"/>
    <property type="molecule type" value="Genomic_DNA"/>
</dbReference>
<dbReference type="AlphaFoldDB" id="A0AAN8Y2I9"/>
<evidence type="ECO:0000313" key="2">
    <source>
        <dbReference type="Proteomes" id="UP001371456"/>
    </source>
</evidence>
<accession>A0AAN8Y2I9</accession>
<proteinExistence type="predicted"/>
<reference evidence="1 2" key="1">
    <citation type="submission" date="2024-02" db="EMBL/GenBank/DDBJ databases">
        <title>de novo genome assembly of Solanum bulbocastanum strain 11H21.</title>
        <authorList>
            <person name="Hosaka A.J."/>
        </authorList>
    </citation>
    <scope>NUCLEOTIDE SEQUENCE [LARGE SCALE GENOMIC DNA]</scope>
    <source>
        <tissue evidence="1">Young leaves</tissue>
    </source>
</reference>
<evidence type="ECO:0000313" key="1">
    <source>
        <dbReference type="EMBL" id="KAK6776652.1"/>
    </source>
</evidence>
<keyword evidence="2" id="KW-1185">Reference proteome</keyword>
<sequence length="112" mass="12917">MQCAAKWSELIDLELKQYSAELRPKYPDEKEDNLFVELMFLNEAQRSGLPDFLDVLQKKVRDISATTEEFVGKLWNCIEGVVIKVLIHHSGSCLELQYFIKSSAKFDCQEEG</sequence>
<gene>
    <name evidence="1" type="ORF">RDI58_027653</name>
</gene>
<dbReference type="Proteomes" id="UP001371456">
    <property type="component" value="Unassembled WGS sequence"/>
</dbReference>
<organism evidence="1 2">
    <name type="scientific">Solanum bulbocastanum</name>
    <name type="common">Wild potato</name>
    <dbReference type="NCBI Taxonomy" id="147425"/>
    <lineage>
        <taxon>Eukaryota</taxon>
        <taxon>Viridiplantae</taxon>
        <taxon>Streptophyta</taxon>
        <taxon>Embryophyta</taxon>
        <taxon>Tracheophyta</taxon>
        <taxon>Spermatophyta</taxon>
        <taxon>Magnoliopsida</taxon>
        <taxon>eudicotyledons</taxon>
        <taxon>Gunneridae</taxon>
        <taxon>Pentapetalae</taxon>
        <taxon>asterids</taxon>
        <taxon>lamiids</taxon>
        <taxon>Solanales</taxon>
        <taxon>Solanaceae</taxon>
        <taxon>Solanoideae</taxon>
        <taxon>Solaneae</taxon>
        <taxon>Solanum</taxon>
    </lineage>
</organism>
<name>A0AAN8Y2I9_SOLBU</name>
<protein>
    <submittedName>
        <fullName evidence="1">Uncharacterized protein</fullName>
    </submittedName>
</protein>
<comment type="caution">
    <text evidence="1">The sequence shown here is derived from an EMBL/GenBank/DDBJ whole genome shotgun (WGS) entry which is preliminary data.</text>
</comment>